<comment type="caution">
    <text evidence="1">The sequence shown here is derived from an EMBL/GenBank/DDBJ whole genome shotgun (WGS) entry which is preliminary data.</text>
</comment>
<evidence type="ECO:0000313" key="2">
    <source>
        <dbReference type="Proteomes" id="UP001158360"/>
    </source>
</evidence>
<dbReference type="EMBL" id="JAODZM010000155">
    <property type="protein sequence ID" value="MDH0199266.1"/>
    <property type="molecule type" value="Genomic_DNA"/>
</dbReference>
<dbReference type="AlphaFoldDB" id="A0AAW6SI39"/>
<protein>
    <submittedName>
        <fullName evidence="1">Uncharacterized protein</fullName>
    </submittedName>
</protein>
<dbReference type="SUPFAM" id="SSF101386">
    <property type="entry name" value="all-alpha NTP pyrophosphatases"/>
    <property type="match status" value="1"/>
</dbReference>
<dbReference type="Proteomes" id="UP001158360">
    <property type="component" value="Unassembled WGS sequence"/>
</dbReference>
<evidence type="ECO:0000313" key="1">
    <source>
        <dbReference type="EMBL" id="MDH0199266.1"/>
    </source>
</evidence>
<sequence>MVRPIPLYTAPPAPVVQPVMFIDGDISTEDADKLAKVIREFNEEDERPLAKMARIIRENPHPTNECDMPKAQPAPVSVPDDYFASLVAAARVRADKAMRKFPQPNYVLNKVAEESGEVIKAVIHFTEGREEWRNVEGEIIDNLAMLIRLVMEGDQVIGFTPPDACRAAMLQGTDGTLTNEGTKRVGELAMWVKRLAHSLRKANPDSKLQSDAMDYLRRKGLIGVEDILR</sequence>
<reference evidence="1" key="1">
    <citation type="submission" date="2022-09" db="EMBL/GenBank/DDBJ databases">
        <title>Intensive care unit water sources are persistently colonized with multi-drug resistant bacteria and are the site of extensive horizontal gene transfer of antibiotic resistance genes.</title>
        <authorList>
            <person name="Diorio-Toth L."/>
        </authorList>
    </citation>
    <scope>NUCLEOTIDE SEQUENCE</scope>
    <source>
        <strain evidence="1">GD04139</strain>
    </source>
</reference>
<gene>
    <name evidence="1" type="ORF">N7383_26995</name>
</gene>
<dbReference type="RefSeq" id="WP_280021530.1">
    <property type="nucleotide sequence ID" value="NZ_JAODZM010000155.1"/>
</dbReference>
<organism evidence="1 2">
    <name type="scientific">Enterobacter cloacae</name>
    <dbReference type="NCBI Taxonomy" id="550"/>
    <lineage>
        <taxon>Bacteria</taxon>
        <taxon>Pseudomonadati</taxon>
        <taxon>Pseudomonadota</taxon>
        <taxon>Gammaproteobacteria</taxon>
        <taxon>Enterobacterales</taxon>
        <taxon>Enterobacteriaceae</taxon>
        <taxon>Enterobacter</taxon>
        <taxon>Enterobacter cloacae complex</taxon>
    </lineage>
</organism>
<proteinExistence type="predicted"/>
<accession>A0AAW6SI39</accession>
<name>A0AAW6SI39_ENTCL</name>